<dbReference type="AlphaFoldDB" id="A0A4V1RKI5"/>
<evidence type="ECO:0000313" key="6">
    <source>
        <dbReference type="EMBL" id="RYB92402.1"/>
    </source>
</evidence>
<dbReference type="InterPro" id="IPR009057">
    <property type="entry name" value="Homeodomain-like_sf"/>
</dbReference>
<dbReference type="PRINTS" id="PR00455">
    <property type="entry name" value="HTHTETR"/>
</dbReference>
<dbReference type="Pfam" id="PF00440">
    <property type="entry name" value="TetR_N"/>
    <property type="match status" value="1"/>
</dbReference>
<dbReference type="Gene3D" id="1.10.357.10">
    <property type="entry name" value="Tetracycline Repressor, domain 2"/>
    <property type="match status" value="1"/>
</dbReference>
<keyword evidence="3" id="KW-0804">Transcription</keyword>
<evidence type="ECO:0000259" key="5">
    <source>
        <dbReference type="PROSITE" id="PS50977"/>
    </source>
</evidence>
<dbReference type="InterPro" id="IPR001647">
    <property type="entry name" value="HTH_TetR"/>
</dbReference>
<keyword evidence="7" id="KW-1185">Reference proteome</keyword>
<dbReference type="EMBL" id="SDWS01000002">
    <property type="protein sequence ID" value="RYB92402.1"/>
    <property type="molecule type" value="Genomic_DNA"/>
</dbReference>
<protein>
    <submittedName>
        <fullName evidence="6">TetR/AcrR family transcriptional regulator</fullName>
    </submittedName>
</protein>
<evidence type="ECO:0000313" key="7">
    <source>
        <dbReference type="Proteomes" id="UP000291838"/>
    </source>
</evidence>
<proteinExistence type="predicted"/>
<dbReference type="GO" id="GO:0003700">
    <property type="term" value="F:DNA-binding transcription factor activity"/>
    <property type="evidence" value="ECO:0007669"/>
    <property type="project" value="TreeGrafter"/>
</dbReference>
<dbReference type="RefSeq" id="WP_129474007.1">
    <property type="nucleotide sequence ID" value="NZ_SDWS01000002.1"/>
</dbReference>
<name>A0A4V1RKI5_9ACTN</name>
<accession>A0A4V1RKI5</accession>
<organism evidence="6 7">
    <name type="scientific">Nocardioides glacieisoli</name>
    <dbReference type="NCBI Taxonomy" id="1168730"/>
    <lineage>
        <taxon>Bacteria</taxon>
        <taxon>Bacillati</taxon>
        <taxon>Actinomycetota</taxon>
        <taxon>Actinomycetes</taxon>
        <taxon>Propionibacteriales</taxon>
        <taxon>Nocardioidaceae</taxon>
        <taxon>Nocardioides</taxon>
    </lineage>
</organism>
<keyword evidence="1" id="KW-0805">Transcription regulation</keyword>
<dbReference type="Proteomes" id="UP000291838">
    <property type="component" value="Unassembled WGS sequence"/>
</dbReference>
<evidence type="ECO:0000256" key="2">
    <source>
        <dbReference type="ARBA" id="ARBA00023125"/>
    </source>
</evidence>
<reference evidence="6 7" key="1">
    <citation type="submission" date="2019-01" db="EMBL/GenBank/DDBJ databases">
        <title>Novel species of Nocardioides.</title>
        <authorList>
            <person name="Liu Q."/>
            <person name="Xin Y.-H."/>
        </authorList>
    </citation>
    <scope>NUCLEOTIDE SEQUENCE [LARGE SCALE GENOMIC DNA]</scope>
    <source>
        <strain evidence="6 7">HLT3-15</strain>
    </source>
</reference>
<comment type="caution">
    <text evidence="6">The sequence shown here is derived from an EMBL/GenBank/DDBJ whole genome shotgun (WGS) entry which is preliminary data.</text>
</comment>
<dbReference type="OrthoDB" id="3539650at2"/>
<dbReference type="SUPFAM" id="SSF46689">
    <property type="entry name" value="Homeodomain-like"/>
    <property type="match status" value="1"/>
</dbReference>
<dbReference type="PROSITE" id="PS50977">
    <property type="entry name" value="HTH_TETR_2"/>
    <property type="match status" value="1"/>
</dbReference>
<dbReference type="PANTHER" id="PTHR30055">
    <property type="entry name" value="HTH-TYPE TRANSCRIPTIONAL REGULATOR RUTR"/>
    <property type="match status" value="1"/>
</dbReference>
<evidence type="ECO:0000256" key="1">
    <source>
        <dbReference type="ARBA" id="ARBA00023015"/>
    </source>
</evidence>
<feature type="domain" description="HTH tetR-type" evidence="5">
    <location>
        <begin position="11"/>
        <end position="70"/>
    </location>
</feature>
<evidence type="ECO:0000256" key="4">
    <source>
        <dbReference type="PROSITE-ProRule" id="PRU00335"/>
    </source>
</evidence>
<evidence type="ECO:0000256" key="3">
    <source>
        <dbReference type="ARBA" id="ARBA00023163"/>
    </source>
</evidence>
<sequence>MTPRARPMTPDDRRAALVEATVPLLLEHGRSVTTKQIADAAGVAEGTIFRVFDSKDDLVTAAVEEALDMEPFFADLESIDLDQDLRARLTDLCRHLQDRFRGIFLLMSAMGMVGPPKAHRHMEEGRRRAEKIMVAVVEADADQLTCTPVQLVHMLRMLTFSGTHPHISDGHILTPDQIVGTLLDGVLKKPQKKKDS</sequence>
<dbReference type="InterPro" id="IPR050109">
    <property type="entry name" value="HTH-type_TetR-like_transc_reg"/>
</dbReference>
<gene>
    <name evidence="6" type="ORF">EUA06_05450</name>
</gene>
<feature type="DNA-binding region" description="H-T-H motif" evidence="4">
    <location>
        <begin position="33"/>
        <end position="52"/>
    </location>
</feature>
<keyword evidence="2 4" id="KW-0238">DNA-binding</keyword>
<dbReference type="GO" id="GO:0000976">
    <property type="term" value="F:transcription cis-regulatory region binding"/>
    <property type="evidence" value="ECO:0007669"/>
    <property type="project" value="TreeGrafter"/>
</dbReference>
<dbReference type="PANTHER" id="PTHR30055:SF234">
    <property type="entry name" value="HTH-TYPE TRANSCRIPTIONAL REGULATOR BETI"/>
    <property type="match status" value="1"/>
</dbReference>